<evidence type="ECO:0000313" key="4">
    <source>
        <dbReference type="EMBL" id="KRX06276.1"/>
    </source>
</evidence>
<dbReference type="PANTHER" id="PTHR12857">
    <property type="entry name" value="CXXC MOTIF CONTAINING ZINC BINDING PROTEIN"/>
    <property type="match status" value="1"/>
</dbReference>
<gene>
    <name evidence="4" type="ORF">PPERSA_06247</name>
</gene>
<dbReference type="OMA" id="TAHFVWR"/>
<evidence type="ECO:0000256" key="2">
    <source>
        <dbReference type="ARBA" id="ARBA00022723"/>
    </source>
</evidence>
<comment type="caution">
    <text evidence="4">The sequence shown here is derived from an EMBL/GenBank/DDBJ whole genome shotgun (WGS) entry which is preliminary data.</text>
</comment>
<dbReference type="EMBL" id="LDAU01000097">
    <property type="protein sequence ID" value="KRX06276.1"/>
    <property type="molecule type" value="Genomic_DNA"/>
</dbReference>
<dbReference type="SUPFAM" id="SSF141678">
    <property type="entry name" value="MAL13P1.257-like"/>
    <property type="match status" value="1"/>
</dbReference>
<protein>
    <submittedName>
        <fullName evidence="4">Uncharacterized protein</fullName>
    </submittedName>
</protein>
<dbReference type="OrthoDB" id="10248838at2759"/>
<dbReference type="AlphaFoldDB" id="A0A0V0QVP0"/>
<name>A0A0V0QVP0_PSEPJ</name>
<keyword evidence="5" id="KW-1185">Reference proteome</keyword>
<proteinExistence type="inferred from homology"/>
<sequence>MVFLDIQLDVEGNFIQEIVAEGEMFRWYFTIKCNSCNEQFENEIYFTELEEVEMQGSRGVAHFGATCKNCKRWGYITLHNSSAKKLRLEGGHGKGTFATFDCRGIEIVKWEPHNQLVGIAEESETKFQEMDLSDLPWCDYDEKTQNNVEIEKFEQEIVRNKNLK</sequence>
<dbReference type="FunCoup" id="A0A0V0QVP0">
    <property type="interactions" value="243"/>
</dbReference>
<comment type="similarity">
    <text evidence="1">Belongs to the UPF0587 family.</text>
</comment>
<dbReference type="Proteomes" id="UP000054937">
    <property type="component" value="Unassembled WGS sequence"/>
</dbReference>
<dbReference type="GO" id="GO:0008270">
    <property type="term" value="F:zinc ion binding"/>
    <property type="evidence" value="ECO:0007669"/>
    <property type="project" value="TreeGrafter"/>
</dbReference>
<accession>A0A0V0QVP0</accession>
<dbReference type="Pfam" id="PF05907">
    <property type="entry name" value="CXXC_Zn-b_euk"/>
    <property type="match status" value="1"/>
</dbReference>
<dbReference type="InterPro" id="IPR008584">
    <property type="entry name" value="CXXC_Zn-binding_euk"/>
</dbReference>
<evidence type="ECO:0000313" key="5">
    <source>
        <dbReference type="Proteomes" id="UP000054937"/>
    </source>
</evidence>
<keyword evidence="2" id="KW-0479">Metal-binding</keyword>
<dbReference type="InParanoid" id="A0A0V0QVP0"/>
<organism evidence="4 5">
    <name type="scientific">Pseudocohnilembus persalinus</name>
    <name type="common">Ciliate</name>
    <dbReference type="NCBI Taxonomy" id="266149"/>
    <lineage>
        <taxon>Eukaryota</taxon>
        <taxon>Sar</taxon>
        <taxon>Alveolata</taxon>
        <taxon>Ciliophora</taxon>
        <taxon>Intramacronucleata</taxon>
        <taxon>Oligohymenophorea</taxon>
        <taxon>Scuticociliatia</taxon>
        <taxon>Philasterida</taxon>
        <taxon>Pseudocohnilembidae</taxon>
        <taxon>Pseudocohnilembus</taxon>
    </lineage>
</organism>
<evidence type="ECO:0000256" key="3">
    <source>
        <dbReference type="ARBA" id="ARBA00022833"/>
    </source>
</evidence>
<dbReference type="PANTHER" id="PTHR12857:SF0">
    <property type="entry name" value="CXXC MOTIF CONTAINING ZINC BINDING PROTEIN"/>
    <property type="match status" value="1"/>
</dbReference>
<evidence type="ECO:0000256" key="1">
    <source>
        <dbReference type="ARBA" id="ARBA00007818"/>
    </source>
</evidence>
<keyword evidence="3" id="KW-0862">Zinc</keyword>
<reference evidence="4 5" key="1">
    <citation type="journal article" date="2015" name="Sci. Rep.">
        <title>Genome of the facultative scuticociliatosis pathogen Pseudocohnilembus persalinus provides insight into its virulence through horizontal gene transfer.</title>
        <authorList>
            <person name="Xiong J."/>
            <person name="Wang G."/>
            <person name="Cheng J."/>
            <person name="Tian M."/>
            <person name="Pan X."/>
            <person name="Warren A."/>
            <person name="Jiang C."/>
            <person name="Yuan D."/>
            <person name="Miao W."/>
        </authorList>
    </citation>
    <scope>NUCLEOTIDE SEQUENCE [LARGE SCALE GENOMIC DNA]</scope>
    <source>
        <strain evidence="4">36N120E</strain>
    </source>
</reference>